<reference evidence="2" key="1">
    <citation type="submission" date="2013-06" db="EMBL/GenBank/DDBJ databases">
        <authorList>
            <person name="Zhao Q."/>
        </authorList>
    </citation>
    <scope>NUCLEOTIDE SEQUENCE</scope>
    <source>
        <strain evidence="2">cv. W1943</strain>
    </source>
</reference>
<dbReference type="HOGENOM" id="CLU_2430876_0_0_1"/>
<evidence type="ECO:0000313" key="1">
    <source>
        <dbReference type="EnsemblPlants" id="ORUFI12G20440.1"/>
    </source>
</evidence>
<dbReference type="Proteomes" id="UP000008022">
    <property type="component" value="Unassembled WGS sequence"/>
</dbReference>
<keyword evidence="2" id="KW-1185">Reference proteome</keyword>
<sequence>MDLSSSMVTSPASWSDMVFDLLATVFHTFSDPADLLRCAAVYQTTSSRSRGWASTSAGLGFLVVEISYSYSSPGLDKFFQTTYPSTARYSW</sequence>
<evidence type="ECO:0000313" key="2">
    <source>
        <dbReference type="Proteomes" id="UP000008022"/>
    </source>
</evidence>
<name>A0A0E0RJT5_ORYRU</name>
<dbReference type="Gramene" id="ORUFI12G20440.1">
    <property type="protein sequence ID" value="ORUFI12G20440.1"/>
    <property type="gene ID" value="ORUFI12G20440"/>
</dbReference>
<accession>A0A0E0RJT5</accession>
<dbReference type="AlphaFoldDB" id="A0A0E0RJT5"/>
<proteinExistence type="predicted"/>
<reference evidence="1" key="2">
    <citation type="submission" date="2015-06" db="UniProtKB">
        <authorList>
            <consortium name="EnsemblPlants"/>
        </authorList>
    </citation>
    <scope>IDENTIFICATION</scope>
</reference>
<organism evidence="1 2">
    <name type="scientific">Oryza rufipogon</name>
    <name type="common">Brownbeard rice</name>
    <name type="synonym">Asian wild rice</name>
    <dbReference type="NCBI Taxonomy" id="4529"/>
    <lineage>
        <taxon>Eukaryota</taxon>
        <taxon>Viridiplantae</taxon>
        <taxon>Streptophyta</taxon>
        <taxon>Embryophyta</taxon>
        <taxon>Tracheophyta</taxon>
        <taxon>Spermatophyta</taxon>
        <taxon>Magnoliopsida</taxon>
        <taxon>Liliopsida</taxon>
        <taxon>Poales</taxon>
        <taxon>Poaceae</taxon>
        <taxon>BOP clade</taxon>
        <taxon>Oryzoideae</taxon>
        <taxon>Oryzeae</taxon>
        <taxon>Oryzinae</taxon>
        <taxon>Oryza</taxon>
    </lineage>
</organism>
<protein>
    <submittedName>
        <fullName evidence="1">Uncharacterized protein</fullName>
    </submittedName>
</protein>
<dbReference type="EnsemblPlants" id="ORUFI12G20440.1">
    <property type="protein sequence ID" value="ORUFI12G20440.1"/>
    <property type="gene ID" value="ORUFI12G20440"/>
</dbReference>